<evidence type="ECO:0000313" key="4">
    <source>
        <dbReference type="EMBL" id="MPM64784.1"/>
    </source>
</evidence>
<dbReference type="GO" id="GO:0008757">
    <property type="term" value="F:S-adenosylmethionine-dependent methyltransferase activity"/>
    <property type="evidence" value="ECO:0007669"/>
    <property type="project" value="TreeGrafter"/>
</dbReference>
<dbReference type="InterPro" id="IPR050362">
    <property type="entry name" value="Cation-dep_OMT"/>
</dbReference>
<keyword evidence="3" id="KW-0949">S-adenosyl-L-methionine</keyword>
<protein>
    <submittedName>
        <fullName evidence="4">Putative O-methyltransferase/MSMEI 4947</fullName>
        <ecNumber evidence="4">2.1.1.-</ecNumber>
    </submittedName>
</protein>
<keyword evidence="2 4" id="KW-0808">Transferase</keyword>
<organism evidence="4">
    <name type="scientific">bioreactor metagenome</name>
    <dbReference type="NCBI Taxonomy" id="1076179"/>
    <lineage>
        <taxon>unclassified sequences</taxon>
        <taxon>metagenomes</taxon>
        <taxon>ecological metagenomes</taxon>
    </lineage>
</organism>
<accession>A0A645BSL9</accession>
<reference evidence="4" key="1">
    <citation type="submission" date="2019-08" db="EMBL/GenBank/DDBJ databases">
        <authorList>
            <person name="Kucharzyk K."/>
            <person name="Murdoch R.W."/>
            <person name="Higgins S."/>
            <person name="Loffler F."/>
        </authorList>
    </citation>
    <scope>NUCLEOTIDE SEQUENCE</scope>
</reference>
<evidence type="ECO:0000256" key="3">
    <source>
        <dbReference type="ARBA" id="ARBA00022691"/>
    </source>
</evidence>
<dbReference type="Pfam" id="PF01596">
    <property type="entry name" value="Methyltransf_3"/>
    <property type="match status" value="1"/>
</dbReference>
<dbReference type="AlphaFoldDB" id="A0A645BSL9"/>
<dbReference type="PANTHER" id="PTHR10509">
    <property type="entry name" value="O-METHYLTRANSFERASE-RELATED"/>
    <property type="match status" value="1"/>
</dbReference>
<dbReference type="PROSITE" id="PS51682">
    <property type="entry name" value="SAM_OMT_I"/>
    <property type="match status" value="1"/>
</dbReference>
<name>A0A645BSL9_9ZZZZ</name>
<dbReference type="EMBL" id="VSSQ01020148">
    <property type="protein sequence ID" value="MPM64784.1"/>
    <property type="molecule type" value="Genomic_DNA"/>
</dbReference>
<dbReference type="Gene3D" id="3.40.50.150">
    <property type="entry name" value="Vaccinia Virus protein VP39"/>
    <property type="match status" value="1"/>
</dbReference>
<dbReference type="PANTHER" id="PTHR10509:SF85">
    <property type="entry name" value="O-METHYLTRANSFERASE RV1220C-RELATED"/>
    <property type="match status" value="1"/>
</dbReference>
<proteinExistence type="predicted"/>
<dbReference type="GO" id="GO:0008171">
    <property type="term" value="F:O-methyltransferase activity"/>
    <property type="evidence" value="ECO:0007669"/>
    <property type="project" value="InterPro"/>
</dbReference>
<evidence type="ECO:0000256" key="2">
    <source>
        <dbReference type="ARBA" id="ARBA00022679"/>
    </source>
</evidence>
<dbReference type="SUPFAM" id="SSF53335">
    <property type="entry name" value="S-adenosyl-L-methionine-dependent methyltransferases"/>
    <property type="match status" value="1"/>
</dbReference>
<dbReference type="CDD" id="cd02440">
    <property type="entry name" value="AdoMet_MTases"/>
    <property type="match status" value="1"/>
</dbReference>
<dbReference type="InterPro" id="IPR029063">
    <property type="entry name" value="SAM-dependent_MTases_sf"/>
</dbReference>
<evidence type="ECO:0000256" key="1">
    <source>
        <dbReference type="ARBA" id="ARBA00022603"/>
    </source>
</evidence>
<keyword evidence="1 4" id="KW-0489">Methyltransferase</keyword>
<sequence>MGAEPITHGVATTLTFLARSIHARSVVEIGSGTGVSGLALFAGMVPEGVLTSIDADSEVQRVAREVFREAGVPSNRFRLIAGDALTVMPKLSDAAYDLVFVDGDMLDCGEYIEQAQRLLRPDGVLVLNNALWHNLVADPDNEDNETIVIREALEGVAAMEDAWVPALLPVGNGLLVASRRAS</sequence>
<dbReference type="InterPro" id="IPR002935">
    <property type="entry name" value="SAM_O-MeTrfase"/>
</dbReference>
<comment type="caution">
    <text evidence="4">The sequence shown here is derived from an EMBL/GenBank/DDBJ whole genome shotgun (WGS) entry which is preliminary data.</text>
</comment>
<gene>
    <name evidence="4" type="ORF">SDC9_111673</name>
</gene>
<dbReference type="EC" id="2.1.1.-" evidence="4"/>
<dbReference type="GO" id="GO:0032259">
    <property type="term" value="P:methylation"/>
    <property type="evidence" value="ECO:0007669"/>
    <property type="project" value="UniProtKB-KW"/>
</dbReference>